<accession>A0AAV4Q8N1</accession>
<organism evidence="1 2">
    <name type="scientific">Caerostris darwini</name>
    <dbReference type="NCBI Taxonomy" id="1538125"/>
    <lineage>
        <taxon>Eukaryota</taxon>
        <taxon>Metazoa</taxon>
        <taxon>Ecdysozoa</taxon>
        <taxon>Arthropoda</taxon>
        <taxon>Chelicerata</taxon>
        <taxon>Arachnida</taxon>
        <taxon>Araneae</taxon>
        <taxon>Araneomorphae</taxon>
        <taxon>Entelegynae</taxon>
        <taxon>Araneoidea</taxon>
        <taxon>Araneidae</taxon>
        <taxon>Caerostris</taxon>
    </lineage>
</organism>
<reference evidence="1 2" key="1">
    <citation type="submission" date="2021-06" db="EMBL/GenBank/DDBJ databases">
        <title>Caerostris darwini draft genome.</title>
        <authorList>
            <person name="Kono N."/>
            <person name="Arakawa K."/>
        </authorList>
    </citation>
    <scope>NUCLEOTIDE SEQUENCE [LARGE SCALE GENOMIC DNA]</scope>
</reference>
<gene>
    <name evidence="1" type="ORF">CDAR_366521</name>
</gene>
<evidence type="ECO:0000313" key="2">
    <source>
        <dbReference type="Proteomes" id="UP001054837"/>
    </source>
</evidence>
<name>A0AAV4Q8N1_9ARAC</name>
<proteinExistence type="predicted"/>
<comment type="caution">
    <text evidence="1">The sequence shown here is derived from an EMBL/GenBank/DDBJ whole genome shotgun (WGS) entry which is preliminary data.</text>
</comment>
<keyword evidence="2" id="KW-1185">Reference proteome</keyword>
<sequence length="95" mass="10991">MKCDQTEWMHVYRYIKKGNNKEKAVGKSHRKRMSSGWEMQHGYLLNANSVAAALQDMEAAVITGKINYHSYQRFSPILPVFCLLRSQRDGISLKE</sequence>
<dbReference type="AlphaFoldDB" id="A0AAV4Q8N1"/>
<dbReference type="EMBL" id="BPLQ01003840">
    <property type="protein sequence ID" value="GIY03738.1"/>
    <property type="molecule type" value="Genomic_DNA"/>
</dbReference>
<dbReference type="Proteomes" id="UP001054837">
    <property type="component" value="Unassembled WGS sequence"/>
</dbReference>
<protein>
    <submittedName>
        <fullName evidence="1">Uncharacterized protein</fullName>
    </submittedName>
</protein>
<evidence type="ECO:0000313" key="1">
    <source>
        <dbReference type="EMBL" id="GIY03738.1"/>
    </source>
</evidence>